<dbReference type="WBParaSite" id="ES5_v2.g27757.t1">
    <property type="protein sequence ID" value="ES5_v2.g27757.t1"/>
    <property type="gene ID" value="ES5_v2.g27757"/>
</dbReference>
<name>A0AC34GDG0_9BILA</name>
<organism evidence="1 2">
    <name type="scientific">Panagrolaimus sp. ES5</name>
    <dbReference type="NCBI Taxonomy" id="591445"/>
    <lineage>
        <taxon>Eukaryota</taxon>
        <taxon>Metazoa</taxon>
        <taxon>Ecdysozoa</taxon>
        <taxon>Nematoda</taxon>
        <taxon>Chromadorea</taxon>
        <taxon>Rhabditida</taxon>
        <taxon>Tylenchina</taxon>
        <taxon>Panagrolaimomorpha</taxon>
        <taxon>Panagrolaimoidea</taxon>
        <taxon>Panagrolaimidae</taxon>
        <taxon>Panagrolaimus</taxon>
    </lineage>
</organism>
<accession>A0AC34GDG0</accession>
<dbReference type="Proteomes" id="UP000887579">
    <property type="component" value="Unplaced"/>
</dbReference>
<evidence type="ECO:0000313" key="1">
    <source>
        <dbReference type="Proteomes" id="UP000887579"/>
    </source>
</evidence>
<proteinExistence type="predicted"/>
<protein>
    <submittedName>
        <fullName evidence="2">Uncharacterized protein</fullName>
    </submittedName>
</protein>
<reference evidence="2" key="1">
    <citation type="submission" date="2022-11" db="UniProtKB">
        <authorList>
            <consortium name="WormBaseParasite"/>
        </authorList>
    </citation>
    <scope>IDENTIFICATION</scope>
</reference>
<evidence type="ECO:0000313" key="2">
    <source>
        <dbReference type="WBParaSite" id="ES5_v2.g27757.t1"/>
    </source>
</evidence>
<sequence>MENKIKRPFLATGISSSADAEENEEPKKKNRLASAKTSLSSTQSRILPKPVSKLNKEILSNLKNRISEQMPSDSETRLIPVEYLRNDFTVSSPSQSHVKIILQQILGHKWKMDDIQLIVNKQDRTEFYDVIVGNAVFNAVKQFNETVADKQQQIITMNCRVFKALDFDQKLMVNASYHKSKMTDFEFTVLQEAKLLHSIVATHSLSVPSGKKEFEEFVELLKLYFPQTYSPVSLDII</sequence>